<dbReference type="STRING" id="9541.ENSMFAP00000010422"/>
<dbReference type="AlphaFoldDB" id="G7PR08"/>
<evidence type="ECO:0000259" key="2">
    <source>
        <dbReference type="Pfam" id="PF22009"/>
    </source>
</evidence>
<keyword evidence="1" id="KW-0732">Signal</keyword>
<feature type="domain" description="Interleukin-18-binding protein-like" evidence="2">
    <location>
        <begin position="71"/>
        <end position="117"/>
    </location>
</feature>
<dbReference type="InterPro" id="IPR055139">
    <property type="entry name" value="IL18BP-like_dom"/>
</dbReference>
<dbReference type="GO" id="GO:0042007">
    <property type="term" value="F:interleukin-18 binding"/>
    <property type="evidence" value="ECO:0007669"/>
    <property type="project" value="InterPro"/>
</dbReference>
<feature type="signal peptide" evidence="1">
    <location>
        <begin position="1"/>
        <end position="27"/>
    </location>
</feature>
<keyword evidence="4" id="KW-1185">Reference proteome</keyword>
<dbReference type="PANTHER" id="PTHR14292">
    <property type="entry name" value="INTERLEUKIN-18-BINDING PROTEIN"/>
    <property type="match status" value="1"/>
</dbReference>
<reference evidence="3" key="2">
    <citation type="submission" date="2025-08" db="UniProtKB">
        <authorList>
            <consortium name="Ensembl"/>
        </authorList>
    </citation>
    <scope>IDENTIFICATION</scope>
</reference>
<dbReference type="InterPro" id="IPR013783">
    <property type="entry name" value="Ig-like_fold"/>
</dbReference>
<dbReference type="GO" id="GO:0042088">
    <property type="term" value="P:T-helper 1 type immune response"/>
    <property type="evidence" value="ECO:0007669"/>
    <property type="project" value="TreeGrafter"/>
</dbReference>
<feature type="chain" id="PRO_5030172142" description="Interleukin-18-binding protein-like domain-containing protein" evidence="1">
    <location>
        <begin position="28"/>
        <end position="280"/>
    </location>
</feature>
<dbReference type="Proteomes" id="UP000233100">
    <property type="component" value="Chromosome 14"/>
</dbReference>
<name>G7PR08_MACFA</name>
<evidence type="ECO:0000313" key="3">
    <source>
        <dbReference type="Ensembl" id="ENSMFAP00000010422.2"/>
    </source>
</evidence>
<dbReference type="Bgee" id="ENSMFAG00000007235">
    <property type="expression patterns" value="Expressed in lymph node and 13 other cell types or tissues"/>
</dbReference>
<evidence type="ECO:0000313" key="4">
    <source>
        <dbReference type="Proteomes" id="UP000233100"/>
    </source>
</evidence>
<reference evidence="3" key="3">
    <citation type="submission" date="2025-09" db="UniProtKB">
        <authorList>
            <consortium name="Ensembl"/>
        </authorList>
    </citation>
    <scope>IDENTIFICATION</scope>
</reference>
<dbReference type="VEuPathDB" id="HostDB:ENSMFAG00000007235"/>
<evidence type="ECO:0000256" key="1">
    <source>
        <dbReference type="SAM" id="SignalP"/>
    </source>
</evidence>
<protein>
    <recommendedName>
        <fullName evidence="2">Interleukin-18-binding protein-like domain-containing protein</fullName>
    </recommendedName>
</protein>
<dbReference type="Gene3D" id="2.60.40.10">
    <property type="entry name" value="Immunoglobulins"/>
    <property type="match status" value="1"/>
</dbReference>
<sequence length="280" mass="30339">MRHNWTPDLSFLWVLLCAHIITLLVRATPVSQTTTAATASSRSTKDPCPSQPPVFPAAKQCPALEVTWPEVEMPLNGTLTLSCTACSRFPNFSMLYWLGNGSFIEHLPGQLWEGSTSPSLQPGTWEHRYAAVQGLGAGAADPCAAQHQLLLCAHGPRTGCPASRHPGPALGWAEDNLAPHPRSPALQPQHRATAAHSSRVKTQHRASSSTTLTRAWVLPVYLKSTVPDCLQAVWASNAPPPPLLWVPSLTKFQLHSHLPGKSQPPYNNASFSSCHFLPTH</sequence>
<dbReference type="GeneTree" id="ENSGT00390000004026"/>
<proteinExistence type="predicted"/>
<dbReference type="Ensembl" id="ENSMFAT00000040502.2">
    <property type="protein sequence ID" value="ENSMFAP00000010422.2"/>
    <property type="gene ID" value="ENSMFAG00000007235.2"/>
</dbReference>
<reference evidence="3 4" key="1">
    <citation type="submission" date="2013-03" db="EMBL/GenBank/DDBJ databases">
        <authorList>
            <person name="Warren W."/>
            <person name="Wilson R.K."/>
        </authorList>
    </citation>
    <scope>NUCLEOTIDE SEQUENCE</scope>
</reference>
<organism evidence="3 4">
    <name type="scientific">Macaca fascicularis</name>
    <name type="common">Crab-eating macaque</name>
    <name type="synonym">Cynomolgus monkey</name>
    <dbReference type="NCBI Taxonomy" id="9541"/>
    <lineage>
        <taxon>Eukaryota</taxon>
        <taxon>Metazoa</taxon>
        <taxon>Chordata</taxon>
        <taxon>Craniata</taxon>
        <taxon>Vertebrata</taxon>
        <taxon>Euteleostomi</taxon>
        <taxon>Mammalia</taxon>
        <taxon>Eutheria</taxon>
        <taxon>Euarchontoglires</taxon>
        <taxon>Primates</taxon>
        <taxon>Haplorrhini</taxon>
        <taxon>Catarrhini</taxon>
        <taxon>Cercopithecidae</taxon>
        <taxon>Cercopithecinae</taxon>
        <taxon>Macaca</taxon>
    </lineage>
</organism>
<dbReference type="Pfam" id="PF22009">
    <property type="entry name" value="YLDV-IL18BP-like"/>
    <property type="match status" value="1"/>
</dbReference>
<dbReference type="GO" id="GO:0005615">
    <property type="term" value="C:extracellular space"/>
    <property type="evidence" value="ECO:0007669"/>
    <property type="project" value="TreeGrafter"/>
</dbReference>
<dbReference type="PANTHER" id="PTHR14292:SF2">
    <property type="entry name" value="INTERLEUKIN-18-BINDING PROTEIN"/>
    <property type="match status" value="1"/>
</dbReference>
<dbReference type="InterPro" id="IPR039681">
    <property type="entry name" value="IL18BP"/>
</dbReference>
<accession>G7PR08</accession>